<dbReference type="FunFam" id="3.40.605.10:FF:000011">
    <property type="entry name" value="ALD5p Mitochondrial aldehyde dehydrogenase"/>
    <property type="match status" value="1"/>
</dbReference>
<evidence type="ECO:0000313" key="7">
    <source>
        <dbReference type="Proteomes" id="UP000193218"/>
    </source>
</evidence>
<reference evidence="6 7" key="1">
    <citation type="submission" date="2017-03" db="EMBL/GenBank/DDBJ databases">
        <title>Widespread Adenine N6-methylation of Active Genes in Fungi.</title>
        <authorList>
            <consortium name="DOE Joint Genome Institute"/>
            <person name="Mondo S.J."/>
            <person name="Dannebaum R.O."/>
            <person name="Kuo R.C."/>
            <person name="Louie K.B."/>
            <person name="Bewick A.J."/>
            <person name="Labutti K."/>
            <person name="Haridas S."/>
            <person name="Kuo A."/>
            <person name="Salamov A."/>
            <person name="Ahrendt S.R."/>
            <person name="Lau R."/>
            <person name="Bowen B.P."/>
            <person name="Lipzen A."/>
            <person name="Sullivan W."/>
            <person name="Andreopoulos W.B."/>
            <person name="Clum A."/>
            <person name="Lindquist E."/>
            <person name="Daum C."/>
            <person name="Northen T.R."/>
            <person name="Ramamoorthy G."/>
            <person name="Schmitz R.J."/>
            <person name="Gryganskyi A."/>
            <person name="Culley D."/>
            <person name="Magnuson J."/>
            <person name="James T.Y."/>
            <person name="O'Malley M.A."/>
            <person name="Stajich J.E."/>
            <person name="Spatafora J.W."/>
            <person name="Visel A."/>
            <person name="Grigoriev I.V."/>
        </authorList>
    </citation>
    <scope>NUCLEOTIDE SEQUENCE [LARGE SCALE GENOMIC DNA]</scope>
    <source>
        <strain evidence="6 7">NRRL Y-17943</strain>
    </source>
</reference>
<gene>
    <name evidence="6" type="ORF">BD324DRAFT_617960</name>
</gene>
<dbReference type="Gene3D" id="3.40.605.10">
    <property type="entry name" value="Aldehyde Dehydrogenase, Chain A, domain 1"/>
    <property type="match status" value="1"/>
</dbReference>
<sequence>MAQTFTHEFNHAGFKGKVEVPLGLFIDGKWTTSVDKGAKTIDSVNPSTGEVICSIHEGLGADVDVAVKAARKAFDTTWGTNCPGFERGKYLIRIAELIERDVDILASLEAMDNGKAFAIAKGFDVPQSAAVFRYYGGWADKIHGKTIETSSLKFAYTAHEPVGVAGQIIPWNFPLYMFSWKIGPALAAGCTVVIKPSELTPLTALYMTKLIKEAGVPDGVINVVTGYGNTVGSTIAAHPEVDKVAFTGSTAVGRKVLEEASKSNLKKVTLELGGKGANIIFEDADLEEAVKYAAQGFLFNHGQTCCAGTRLFVHQNIYDKFAARFKEITSKTKVGDPFDANVYQGPQVSQTQYDRIMNHIECGKQEGAKVITGGVRHGKQGYFIEPTIFGDVTANMKIVKEEIFGPVIVISKFEDEDKVIAEANQSEYGLSAGLFTKDITRAHRVAQQLKAGTIWVNCFNELHPQVPFGGYKSSGLGRELGEYALENYTEVKAVHVNMGMKCGFPV</sequence>
<dbReference type="InterPro" id="IPR016161">
    <property type="entry name" value="Ald_DH/histidinol_DH"/>
</dbReference>
<dbReference type="Pfam" id="PF00171">
    <property type="entry name" value="Aldedh"/>
    <property type="match status" value="1"/>
</dbReference>
<dbReference type="OrthoDB" id="310895at2759"/>
<dbReference type="InterPro" id="IPR016163">
    <property type="entry name" value="Ald_DH_C"/>
</dbReference>
<name>A0A1Y1UP93_9TREE</name>
<protein>
    <submittedName>
        <fullName evidence="6">Aldehyde dehydrogenase</fullName>
    </submittedName>
</protein>
<evidence type="ECO:0000256" key="1">
    <source>
        <dbReference type="ARBA" id="ARBA00009986"/>
    </source>
</evidence>
<dbReference type="InParanoid" id="A0A1Y1UP93"/>
<evidence type="ECO:0000259" key="5">
    <source>
        <dbReference type="Pfam" id="PF00171"/>
    </source>
</evidence>
<dbReference type="PROSITE" id="PS00070">
    <property type="entry name" value="ALDEHYDE_DEHYDR_CYS"/>
    <property type="match status" value="1"/>
</dbReference>
<keyword evidence="2" id="KW-0560">Oxidoreductase</keyword>
<evidence type="ECO:0000256" key="4">
    <source>
        <dbReference type="ARBA" id="ARBA00037885"/>
    </source>
</evidence>
<dbReference type="PANTHER" id="PTHR11699">
    <property type="entry name" value="ALDEHYDE DEHYDROGENASE-RELATED"/>
    <property type="match status" value="1"/>
</dbReference>
<dbReference type="FunFam" id="3.40.605.10:FF:000026">
    <property type="entry name" value="Aldehyde dehydrogenase, putative"/>
    <property type="match status" value="1"/>
</dbReference>
<evidence type="ECO:0000256" key="2">
    <source>
        <dbReference type="ARBA" id="ARBA00023002"/>
    </source>
</evidence>
<dbReference type="InterPro" id="IPR016160">
    <property type="entry name" value="Ald_DH_CS_CYS"/>
</dbReference>
<dbReference type="InterPro" id="IPR015590">
    <property type="entry name" value="Aldehyde_DH_dom"/>
</dbReference>
<dbReference type="Proteomes" id="UP000193218">
    <property type="component" value="Unassembled WGS sequence"/>
</dbReference>
<dbReference type="GO" id="GO:0004029">
    <property type="term" value="F:aldehyde dehydrogenase (NAD+) activity"/>
    <property type="evidence" value="ECO:0007669"/>
    <property type="project" value="UniProtKB-ARBA"/>
</dbReference>
<dbReference type="GeneID" id="33556781"/>
<dbReference type="STRING" id="4999.A0A1Y1UP93"/>
<dbReference type="FunCoup" id="A0A1Y1UP93">
    <property type="interactions" value="246"/>
</dbReference>
<comment type="pathway">
    <text evidence="4">Alcohol metabolism; ethanol degradation; acetate from ethanol: step 2/2.</text>
</comment>
<comment type="similarity">
    <text evidence="1">Belongs to the aldehyde dehydrogenase family.</text>
</comment>
<dbReference type="FunFam" id="3.40.309.10:FF:000001">
    <property type="entry name" value="Mitochondrial aldehyde dehydrogenase 2"/>
    <property type="match status" value="1"/>
</dbReference>
<dbReference type="GO" id="GO:0019413">
    <property type="term" value="P:acetate biosynthetic process"/>
    <property type="evidence" value="ECO:0007669"/>
    <property type="project" value="UniProtKB-ARBA"/>
</dbReference>
<accession>A0A1Y1UP93</accession>
<proteinExistence type="inferred from homology"/>
<dbReference type="Gene3D" id="3.40.309.10">
    <property type="entry name" value="Aldehyde Dehydrogenase, Chain A, domain 2"/>
    <property type="match status" value="1"/>
</dbReference>
<organism evidence="6 7">
    <name type="scientific">Kockovaella imperatae</name>
    <dbReference type="NCBI Taxonomy" id="4999"/>
    <lineage>
        <taxon>Eukaryota</taxon>
        <taxon>Fungi</taxon>
        <taxon>Dikarya</taxon>
        <taxon>Basidiomycota</taxon>
        <taxon>Agaricomycotina</taxon>
        <taxon>Tremellomycetes</taxon>
        <taxon>Tremellales</taxon>
        <taxon>Cuniculitremaceae</taxon>
        <taxon>Kockovaella</taxon>
    </lineage>
</organism>
<keyword evidence="3" id="KW-0520">NAD</keyword>
<dbReference type="AlphaFoldDB" id="A0A1Y1UP93"/>
<keyword evidence="7" id="KW-1185">Reference proteome</keyword>
<dbReference type="EMBL" id="NBSH01000003">
    <property type="protein sequence ID" value="ORX38945.1"/>
    <property type="molecule type" value="Genomic_DNA"/>
</dbReference>
<evidence type="ECO:0000256" key="3">
    <source>
        <dbReference type="ARBA" id="ARBA00023027"/>
    </source>
</evidence>
<evidence type="ECO:0000313" key="6">
    <source>
        <dbReference type="EMBL" id="ORX38945.1"/>
    </source>
</evidence>
<dbReference type="InterPro" id="IPR016162">
    <property type="entry name" value="Ald_DH_N"/>
</dbReference>
<comment type="caution">
    <text evidence="6">The sequence shown here is derived from an EMBL/GenBank/DDBJ whole genome shotgun (WGS) entry which is preliminary data.</text>
</comment>
<feature type="domain" description="Aldehyde dehydrogenase" evidence="5">
    <location>
        <begin position="36"/>
        <end position="494"/>
    </location>
</feature>
<dbReference type="GO" id="GO:0005739">
    <property type="term" value="C:mitochondrion"/>
    <property type="evidence" value="ECO:0007669"/>
    <property type="project" value="UniProtKB-ARBA"/>
</dbReference>
<dbReference type="RefSeq" id="XP_021872808.1">
    <property type="nucleotide sequence ID" value="XM_022014973.1"/>
</dbReference>
<dbReference type="SUPFAM" id="SSF53720">
    <property type="entry name" value="ALDH-like"/>
    <property type="match status" value="1"/>
</dbReference>